<organism evidence="1 2">
    <name type="scientific">Streptomyces venezuelae</name>
    <dbReference type="NCBI Taxonomy" id="54571"/>
    <lineage>
        <taxon>Bacteria</taxon>
        <taxon>Bacillati</taxon>
        <taxon>Actinomycetota</taxon>
        <taxon>Actinomycetes</taxon>
        <taxon>Kitasatosporales</taxon>
        <taxon>Streptomycetaceae</taxon>
        <taxon>Streptomyces</taxon>
    </lineage>
</organism>
<dbReference type="Proteomes" id="UP000324015">
    <property type="component" value="Chromosome"/>
</dbReference>
<accession>A0A5P2CQN2</accession>
<dbReference type="AlphaFoldDB" id="A0A5P2CQN2"/>
<sequence>MGIKTHTCLTVDCDACGKPMEDEEGNAFHFADLAQARAMVREFQWSALSCREFVCDRDDAAHQHYFDQLMPPEPVTQVHGQLDFDGNEEP</sequence>
<evidence type="ECO:0000313" key="1">
    <source>
        <dbReference type="EMBL" id="QES45212.1"/>
    </source>
</evidence>
<reference evidence="1 2" key="1">
    <citation type="submission" date="2018-05" db="EMBL/GenBank/DDBJ databases">
        <title>Streptomyces venezuelae.</title>
        <authorList>
            <person name="Kim W."/>
            <person name="Lee N."/>
            <person name="Cho B.-K."/>
        </authorList>
    </citation>
    <scope>NUCLEOTIDE SEQUENCE [LARGE SCALE GENOMIC DNA]</scope>
    <source>
        <strain evidence="1 2">ATCC 14585</strain>
    </source>
</reference>
<proteinExistence type="predicted"/>
<name>A0A5P2CQN2_STRVZ</name>
<dbReference type="EMBL" id="CP029191">
    <property type="protein sequence ID" value="QES45212.1"/>
    <property type="molecule type" value="Genomic_DNA"/>
</dbReference>
<evidence type="ECO:0000313" key="2">
    <source>
        <dbReference type="Proteomes" id="UP000324015"/>
    </source>
</evidence>
<dbReference type="RefSeq" id="WP_150187524.1">
    <property type="nucleotide sequence ID" value="NZ_CP029191.1"/>
</dbReference>
<gene>
    <name evidence="1" type="ORF">DEJ49_33270</name>
</gene>
<protein>
    <submittedName>
        <fullName evidence="1">Uncharacterized protein</fullName>
    </submittedName>
</protein>